<gene>
    <name evidence="1" type="ORF">SI8410_07009600</name>
</gene>
<evidence type="ECO:0000313" key="2">
    <source>
        <dbReference type="Proteomes" id="UP000663760"/>
    </source>
</evidence>
<accession>A0A7I8KMB2</accession>
<name>A0A7I8KMB2_SPIIN</name>
<dbReference type="OrthoDB" id="782558at2759"/>
<sequence>MSIHCDNQAAIFIVNNPTFHECTKHIEIDCHYIRDKVMSELISTSHVTSSYQLVDIFTNSLISIFYDATCTKLNMFALYTLT</sequence>
<keyword evidence="2" id="KW-1185">Reference proteome</keyword>
<dbReference type="AlphaFoldDB" id="A0A7I8KMB2"/>
<dbReference type="Proteomes" id="UP000663760">
    <property type="component" value="Chromosome 7"/>
</dbReference>
<dbReference type="EMBL" id="LR746270">
    <property type="protein sequence ID" value="CAA7398930.1"/>
    <property type="molecule type" value="Genomic_DNA"/>
</dbReference>
<organism evidence="1 2">
    <name type="scientific">Spirodela intermedia</name>
    <name type="common">Intermediate duckweed</name>
    <dbReference type="NCBI Taxonomy" id="51605"/>
    <lineage>
        <taxon>Eukaryota</taxon>
        <taxon>Viridiplantae</taxon>
        <taxon>Streptophyta</taxon>
        <taxon>Embryophyta</taxon>
        <taxon>Tracheophyta</taxon>
        <taxon>Spermatophyta</taxon>
        <taxon>Magnoliopsida</taxon>
        <taxon>Liliopsida</taxon>
        <taxon>Araceae</taxon>
        <taxon>Lemnoideae</taxon>
        <taxon>Spirodela</taxon>
    </lineage>
</organism>
<proteinExistence type="predicted"/>
<evidence type="ECO:0000313" key="1">
    <source>
        <dbReference type="EMBL" id="CAA7398930.1"/>
    </source>
</evidence>
<dbReference type="CDD" id="cd09272">
    <property type="entry name" value="RNase_HI_RT_Ty1"/>
    <property type="match status" value="1"/>
</dbReference>
<reference evidence="1" key="1">
    <citation type="submission" date="2020-02" db="EMBL/GenBank/DDBJ databases">
        <authorList>
            <person name="Scholz U."/>
            <person name="Mascher M."/>
            <person name="Fiebig A."/>
        </authorList>
    </citation>
    <scope>NUCLEOTIDE SEQUENCE</scope>
</reference>
<protein>
    <submittedName>
        <fullName evidence="1">Uncharacterized protein</fullName>
    </submittedName>
</protein>